<comment type="caution">
    <text evidence="1">The sequence shown here is derived from an EMBL/GenBank/DDBJ whole genome shotgun (WGS) entry which is preliminary data.</text>
</comment>
<gene>
    <name evidence="1" type="ORF">BCD95_005720</name>
</gene>
<sequence length="316" mass="37663">MKRKKFKDIKTKEDRNELLQYLLDKEIESLRKKLYKYQRCSVFNYPVTITEKDFNDWTTAGCYVWNEKTGTHEIYISTRRIDNYIRTDYDPYSAKIFDKMDMRSTLLHELVHALVREKFEILYSKIKNKNTDGSPVFLSVLHYLDGNSSHDCATAFIGTDMWKEVCEMKKQKVNWNDFVNYIYSYVYGIYDYQETFNKENMLNGIQISFNFGYYESGLKKDIETITKISVWDRYKKEFKSITVKNITFDIGSTMNLDRIKQFVTKKLNNDVRANISCISNNKMVCDSNAKYTNWVYKKEDKYSSYLEAQKVADLKK</sequence>
<protein>
    <recommendedName>
        <fullName evidence="3">SprT-like domain-containing protein</fullName>
    </recommendedName>
</protein>
<evidence type="ECO:0000313" key="2">
    <source>
        <dbReference type="Proteomes" id="UP000822184"/>
    </source>
</evidence>
<evidence type="ECO:0008006" key="3">
    <source>
        <dbReference type="Google" id="ProtNLM"/>
    </source>
</evidence>
<dbReference type="EMBL" id="JABTDW010000001">
    <property type="protein sequence ID" value="NSB17461.1"/>
    <property type="molecule type" value="Genomic_DNA"/>
</dbReference>
<organism evidence="1 2">
    <name type="scientific">Clostridium beijerinckii</name>
    <name type="common">Clostridium MP</name>
    <dbReference type="NCBI Taxonomy" id="1520"/>
    <lineage>
        <taxon>Bacteria</taxon>
        <taxon>Bacillati</taxon>
        <taxon>Bacillota</taxon>
        <taxon>Clostridia</taxon>
        <taxon>Eubacteriales</taxon>
        <taxon>Clostridiaceae</taxon>
        <taxon>Clostridium</taxon>
    </lineage>
</organism>
<reference evidence="1" key="1">
    <citation type="submission" date="2020-06" db="EMBL/GenBank/DDBJ databases">
        <title>Genomic insights into acetone-butanol-ethanol (ABE) fermentation by sequencing solventogenic clostridia strains.</title>
        <authorList>
            <person name="Brown S."/>
        </authorList>
    </citation>
    <scope>NUCLEOTIDE SEQUENCE</scope>
    <source>
        <strain evidence="1">DJ123</strain>
    </source>
</reference>
<proteinExistence type="predicted"/>
<dbReference type="AlphaFoldDB" id="A0AAE5H9Z4"/>
<dbReference type="RefSeq" id="WP_077855439.1">
    <property type="nucleotide sequence ID" value="NZ_JABTDW010000001.1"/>
</dbReference>
<accession>A0AAE5H9Z4</accession>
<name>A0AAE5H9Z4_CLOBE</name>
<dbReference type="Proteomes" id="UP000822184">
    <property type="component" value="Unassembled WGS sequence"/>
</dbReference>
<evidence type="ECO:0000313" key="1">
    <source>
        <dbReference type="EMBL" id="NSB17461.1"/>
    </source>
</evidence>